<dbReference type="InterPro" id="IPR012349">
    <property type="entry name" value="Split_barrel_FMN-bd"/>
</dbReference>
<dbReference type="Pfam" id="PF01243">
    <property type="entry name" value="PNPOx_N"/>
    <property type="match status" value="1"/>
</dbReference>
<dbReference type="AlphaFoldDB" id="A0A1U7D286"/>
<name>A0A1U7D286_9RHOB</name>
<dbReference type="SUPFAM" id="SSF50475">
    <property type="entry name" value="FMN-binding split barrel"/>
    <property type="match status" value="1"/>
</dbReference>
<proteinExistence type="predicted"/>
<evidence type="ECO:0000313" key="2">
    <source>
        <dbReference type="EMBL" id="APX22218.1"/>
    </source>
</evidence>
<evidence type="ECO:0000313" key="3">
    <source>
        <dbReference type="Proteomes" id="UP000186559"/>
    </source>
</evidence>
<dbReference type="STRING" id="1229727.Ga0080559_TMP1422"/>
<organism evidence="2 3">
    <name type="scientific">Salipiger profundus</name>
    <dbReference type="NCBI Taxonomy" id="1229727"/>
    <lineage>
        <taxon>Bacteria</taxon>
        <taxon>Pseudomonadati</taxon>
        <taxon>Pseudomonadota</taxon>
        <taxon>Alphaproteobacteria</taxon>
        <taxon>Rhodobacterales</taxon>
        <taxon>Roseobacteraceae</taxon>
        <taxon>Salipiger</taxon>
    </lineage>
</organism>
<evidence type="ECO:0000259" key="1">
    <source>
        <dbReference type="Pfam" id="PF01243"/>
    </source>
</evidence>
<dbReference type="Proteomes" id="UP000186559">
    <property type="component" value="Chromosome"/>
</dbReference>
<dbReference type="Gene3D" id="2.30.110.10">
    <property type="entry name" value="Electron Transport, Fmn-binding Protein, Chain A"/>
    <property type="match status" value="1"/>
</dbReference>
<reference evidence="2 3" key="1">
    <citation type="submission" date="2016-03" db="EMBL/GenBank/DDBJ databases">
        <title>Deep-sea bacteria in the southern Pacific.</title>
        <authorList>
            <person name="Tang K."/>
        </authorList>
    </citation>
    <scope>NUCLEOTIDE SEQUENCE [LARGE SCALE GENOMIC DNA]</scope>
    <source>
        <strain evidence="2 3">JLT2016</strain>
    </source>
</reference>
<dbReference type="EMBL" id="CP014796">
    <property type="protein sequence ID" value="APX22218.1"/>
    <property type="molecule type" value="Genomic_DNA"/>
</dbReference>
<protein>
    <recommendedName>
        <fullName evidence="1">Pyridoxamine 5'-phosphate oxidase N-terminal domain-containing protein</fullName>
    </recommendedName>
</protein>
<dbReference type="InterPro" id="IPR011576">
    <property type="entry name" value="Pyridox_Oxase_N"/>
</dbReference>
<accession>A0A1U7D286</accession>
<sequence length="160" mass="16880">MTSPIRPTDDEARQLARELIAGARFGALAFTDPDSGTPMVSRVAAVPGPDGLPLSLVSDLAQHARALKADPACALLLGEPGPKGDPLTHPRLSLQARARFIRHDDADHAALASHFLALQPKAQLYIGFADFSLLAFTVTGAHLNGGFGKAFVLTPDDLRP</sequence>
<keyword evidence="3" id="KW-1185">Reference proteome</keyword>
<feature type="domain" description="Pyridoxamine 5'-phosphate oxidase N-terminal" evidence="1">
    <location>
        <begin position="16"/>
        <end position="140"/>
    </location>
</feature>
<gene>
    <name evidence="2" type="ORF">Ga0080559_TMP1422</name>
</gene>
<dbReference type="KEGG" id="tpro:Ga0080559_TMP1422"/>
<dbReference type="OrthoDB" id="9814594at2"/>
<dbReference type="RefSeq" id="WP_076622648.1">
    <property type="nucleotide sequence ID" value="NZ_BMEW01000003.1"/>
</dbReference>